<proteinExistence type="evidence at transcript level"/>
<reference evidence="2" key="1">
    <citation type="journal article" date="2011" name="Plant Physiol.">
        <title>Comprehensive sequence analysis of 24,783 barley full-length cDNAs derived from 12 clone libraries.</title>
        <authorList>
            <person name="Matsumoto T."/>
            <person name="Tanaka T."/>
            <person name="Sakai H."/>
            <person name="Amano N."/>
            <person name="Kanamori H."/>
            <person name="Kurita K."/>
            <person name="Kikuta A."/>
            <person name="Kamiya K."/>
            <person name="Yamamoto M."/>
            <person name="Ikawa H."/>
            <person name="Fujii N."/>
            <person name="Hori K."/>
            <person name="Itoh T."/>
            <person name="Sato K."/>
        </authorList>
    </citation>
    <scope>NUCLEOTIDE SEQUENCE</scope>
    <source>
        <tissue evidence="2">Shoot</tissue>
    </source>
</reference>
<name>F2D2D9_HORVV</name>
<dbReference type="EMBL" id="AK358046">
    <property type="protein sequence ID" value="BAJ89260.1"/>
    <property type="molecule type" value="mRNA"/>
</dbReference>
<protein>
    <submittedName>
        <fullName evidence="2">Predicted protein</fullName>
    </submittedName>
</protein>
<organism evidence="2">
    <name type="scientific">Hordeum vulgare subsp. vulgare</name>
    <name type="common">Domesticated barley</name>
    <dbReference type="NCBI Taxonomy" id="112509"/>
    <lineage>
        <taxon>Eukaryota</taxon>
        <taxon>Viridiplantae</taxon>
        <taxon>Streptophyta</taxon>
        <taxon>Embryophyta</taxon>
        <taxon>Tracheophyta</taxon>
        <taxon>Spermatophyta</taxon>
        <taxon>Magnoliopsida</taxon>
        <taxon>Liliopsida</taxon>
        <taxon>Poales</taxon>
        <taxon>Poaceae</taxon>
        <taxon>BOP clade</taxon>
        <taxon>Pooideae</taxon>
        <taxon>Triticodae</taxon>
        <taxon>Triticeae</taxon>
        <taxon>Hordeinae</taxon>
        <taxon>Hordeum</taxon>
    </lineage>
</organism>
<feature type="compositionally biased region" description="Basic and acidic residues" evidence="1">
    <location>
        <begin position="43"/>
        <end position="55"/>
    </location>
</feature>
<sequence>GGDGQVEDAERRRRPDLGEHLRDFAAQLRLQGPPAAAARVGPPRRDRRQEVRQDGLARPQAVRGGGQGGGQAAAPAAGKPHRLLLRRGRAPARRQVHAQRHPRPARLTLEDKVTAWYQGRVCTPLLLCFSFECQH</sequence>
<evidence type="ECO:0000256" key="1">
    <source>
        <dbReference type="SAM" id="MobiDB-lite"/>
    </source>
</evidence>
<feature type="region of interest" description="Disordered" evidence="1">
    <location>
        <begin position="27"/>
        <end position="81"/>
    </location>
</feature>
<evidence type="ECO:0000313" key="2">
    <source>
        <dbReference type="EMBL" id="BAJ89260.1"/>
    </source>
</evidence>
<dbReference type="AlphaFoldDB" id="F2D2D9"/>
<accession>F2D2D9</accession>
<feature type="non-terminal residue" evidence="2">
    <location>
        <position position="1"/>
    </location>
</feature>